<sequence>MNIVFENDTYPEREIVIERVFSNLLNFFERNNDSSNDEKIISILKKIINHYAKNESFEQVFNGVKYLAGIFLKKKDYSNFESILLENVTWFKKARDEIKIYLLLANSFFRVEKYEEARNYYQDILDKLKRFKKDKTLALKIYIRLINIAQKLNETPEKIKKAYQKAKHFLDGHQNSIENAQEYIDKLEKIWLEIEGYTINNHIAANRELKQDIANIKNTIEPLTKQYQIIDEKINRFEWKMQQEITVFNSRFEEIKKLIQENLKKPLEPSKNFFQKIIDSVIARFMTKK</sequence>
<comment type="caution">
    <text evidence="2">The sequence shown here is derived from an EMBL/GenBank/DDBJ whole genome shotgun (WGS) entry which is preliminary data.</text>
</comment>
<evidence type="ECO:0000313" key="3">
    <source>
        <dbReference type="Proteomes" id="UP000194798"/>
    </source>
</evidence>
<name>A0A251X4A0_9GAMM</name>
<dbReference type="EMBL" id="MSLT01000023">
    <property type="protein sequence ID" value="OUD12220.1"/>
    <property type="molecule type" value="Genomic_DNA"/>
</dbReference>
<proteinExistence type="predicted"/>
<keyword evidence="3" id="KW-1185">Reference proteome</keyword>
<dbReference type="AlphaFoldDB" id="A0A251X4A0"/>
<dbReference type="SUPFAM" id="SSF48452">
    <property type="entry name" value="TPR-like"/>
    <property type="match status" value="1"/>
</dbReference>
<accession>A0A251X4A0</accession>
<keyword evidence="1" id="KW-0175">Coiled coil</keyword>
<protein>
    <recommendedName>
        <fullName evidence="4">Tetratricopeptide repeat protein</fullName>
    </recommendedName>
</protein>
<dbReference type="InterPro" id="IPR011990">
    <property type="entry name" value="TPR-like_helical_dom_sf"/>
</dbReference>
<reference evidence="2 3" key="1">
    <citation type="submission" date="2016-12" db="EMBL/GenBank/DDBJ databases">
        <title>Thioflexothrix psekupsii D3 genome sequencing and assembly.</title>
        <authorList>
            <person name="Fomenkov A."/>
            <person name="Vincze T."/>
            <person name="Grabovich M."/>
            <person name="Anton B.P."/>
            <person name="Dubinina G."/>
            <person name="Orlova M."/>
            <person name="Belousova E."/>
            <person name="Roberts R.J."/>
        </authorList>
    </citation>
    <scope>NUCLEOTIDE SEQUENCE [LARGE SCALE GENOMIC DNA]</scope>
    <source>
        <strain evidence="2">D3</strain>
    </source>
</reference>
<dbReference type="Gene3D" id="1.25.40.10">
    <property type="entry name" value="Tetratricopeptide repeat domain"/>
    <property type="match status" value="1"/>
</dbReference>
<organism evidence="2 3">
    <name type="scientific">Thioflexithrix psekupsensis</name>
    <dbReference type="NCBI Taxonomy" id="1570016"/>
    <lineage>
        <taxon>Bacteria</taxon>
        <taxon>Pseudomonadati</taxon>
        <taxon>Pseudomonadota</taxon>
        <taxon>Gammaproteobacteria</taxon>
        <taxon>Thiotrichales</taxon>
        <taxon>Thioflexithrix</taxon>
    </lineage>
</organism>
<evidence type="ECO:0008006" key="4">
    <source>
        <dbReference type="Google" id="ProtNLM"/>
    </source>
</evidence>
<evidence type="ECO:0000256" key="1">
    <source>
        <dbReference type="SAM" id="Coils"/>
    </source>
</evidence>
<dbReference type="Proteomes" id="UP000194798">
    <property type="component" value="Unassembled WGS sequence"/>
</dbReference>
<feature type="coiled-coil region" evidence="1">
    <location>
        <begin position="170"/>
        <end position="226"/>
    </location>
</feature>
<evidence type="ECO:0000313" key="2">
    <source>
        <dbReference type="EMBL" id="OUD12220.1"/>
    </source>
</evidence>
<gene>
    <name evidence="2" type="ORF">TPSD3_13950</name>
</gene>